<accession>A0ABT4ST10</accession>
<evidence type="ECO:0000313" key="3">
    <source>
        <dbReference type="EMBL" id="MDA0640200.1"/>
    </source>
</evidence>
<dbReference type="RefSeq" id="WP_271275492.1">
    <property type="nucleotide sequence ID" value="NZ_BAABFD010000003.1"/>
</dbReference>
<sequence>MRALAMAVVAVVAVVVLVGGCAAGTTGTGESTHAPPPGADGPVAGAVKTGETCNGTELLTPADGFTEVRGTSEDAELWGLLFAEVPFEAGAEVKIVWRMTGDGPLKVSATGPGGKRAKLVWLEDHGGSNWRRPGYEWGTGWVFPAPGCWKVELSRTQGSGHAWLRVA</sequence>
<dbReference type="PROSITE" id="PS51257">
    <property type="entry name" value="PROKAR_LIPOPROTEIN"/>
    <property type="match status" value="1"/>
</dbReference>
<evidence type="ECO:0000256" key="1">
    <source>
        <dbReference type="SAM" id="MobiDB-lite"/>
    </source>
</evidence>
<dbReference type="EMBL" id="JAPNUD010000010">
    <property type="protein sequence ID" value="MDA0640200.1"/>
    <property type="molecule type" value="Genomic_DNA"/>
</dbReference>
<keyword evidence="2" id="KW-0732">Signal</keyword>
<evidence type="ECO:0000313" key="4">
    <source>
        <dbReference type="Proteomes" id="UP001212498"/>
    </source>
</evidence>
<organism evidence="3 4">
    <name type="scientific">Nonomuraea ferruginea</name>
    <dbReference type="NCBI Taxonomy" id="46174"/>
    <lineage>
        <taxon>Bacteria</taxon>
        <taxon>Bacillati</taxon>
        <taxon>Actinomycetota</taxon>
        <taxon>Actinomycetes</taxon>
        <taxon>Streptosporangiales</taxon>
        <taxon>Streptosporangiaceae</taxon>
        <taxon>Nonomuraea</taxon>
    </lineage>
</organism>
<feature type="chain" id="PRO_5047098024" description="DUF3859 domain-containing protein" evidence="2">
    <location>
        <begin position="24"/>
        <end position="167"/>
    </location>
</feature>
<dbReference type="Proteomes" id="UP001212498">
    <property type="component" value="Unassembled WGS sequence"/>
</dbReference>
<gene>
    <name evidence="3" type="ORF">OUY24_06180</name>
</gene>
<evidence type="ECO:0008006" key="5">
    <source>
        <dbReference type="Google" id="ProtNLM"/>
    </source>
</evidence>
<proteinExistence type="predicted"/>
<comment type="caution">
    <text evidence="3">The sequence shown here is derived from an EMBL/GenBank/DDBJ whole genome shotgun (WGS) entry which is preliminary data.</text>
</comment>
<reference evidence="3 4" key="1">
    <citation type="submission" date="2022-11" db="EMBL/GenBank/DDBJ databases">
        <title>Nonomuraea corallina sp. nov., a new species of the genus Nonomuraea isolated from sea side sediment in Thai sea.</title>
        <authorList>
            <person name="Ngamcharungchit C."/>
            <person name="Matsumoto A."/>
            <person name="Suriyachadkun C."/>
            <person name="Panbangred W."/>
            <person name="Inahashi Y."/>
            <person name="Intra B."/>
        </authorList>
    </citation>
    <scope>NUCLEOTIDE SEQUENCE [LARGE SCALE GENOMIC DNA]</scope>
    <source>
        <strain evidence="3 4">DSM 43553</strain>
    </source>
</reference>
<evidence type="ECO:0000256" key="2">
    <source>
        <dbReference type="SAM" id="SignalP"/>
    </source>
</evidence>
<feature type="signal peptide" evidence="2">
    <location>
        <begin position="1"/>
        <end position="23"/>
    </location>
</feature>
<keyword evidence="4" id="KW-1185">Reference proteome</keyword>
<feature type="region of interest" description="Disordered" evidence="1">
    <location>
        <begin position="26"/>
        <end position="46"/>
    </location>
</feature>
<protein>
    <recommendedName>
        <fullName evidence="5">DUF3859 domain-containing protein</fullName>
    </recommendedName>
</protein>
<name>A0ABT4ST10_9ACTN</name>